<dbReference type="InterPro" id="IPR000447">
    <property type="entry name" value="G3P_DH_FAD-dep"/>
</dbReference>
<dbReference type="InterPro" id="IPR038299">
    <property type="entry name" value="DAO_C_sf"/>
</dbReference>
<sequence length="546" mass="59902">MSRRQILERLQADKTFDLLIVGGGATGCGVALDAATRGLDVALVERDDFAQGTSSKSTKLVHGGVRYLEKAILKADKEQFALVHEGLRERGYLLRNAPHLAHPVQLMTPVDSWKDAAYLFAGLTMYDLLAGRLGLGHSRFVTRSKAQRLFPTLRLGKAKGAVLYYDGQFNDARMAVTLARTAALHGATCANHVEVIDLVRENGRLCGAVLRDVSSGETWHVRARGIINATGPFSDGLRRMDDQNACDILKVSSGIHLVIDPGHTPPHLGLMVPRTDDGRVLFMIPWQGHVVFGTTDEPVDISRDPVPTQEDIDYLLNYAGRYLSRPLSRDDVRAAWCGLRPLVFEADKSCTQELARTHVIEVSPGGLLTITGGKWTSYRRMAEDTIDRADAAFELGLQRPCVTRDLRVIGSRGFVRGAHAEMARDFGVDPALARGLFELHGDETPLILTLAREEGLMDRLHPAHNYIGAQVAFAVRHEMAVHLTDVMVRRLPLGLVDVQHTLEASAPAADIMAQELGWDAATRQREMEALAAYLAAWRPAPDAATT</sequence>
<dbReference type="AlphaFoldDB" id="A0A0H3A751"/>
<comment type="similarity">
    <text evidence="2 6">Belongs to the FAD-dependent glycerol-3-phosphate dehydrogenase family.</text>
</comment>
<evidence type="ECO:0000313" key="10">
    <source>
        <dbReference type="Proteomes" id="UP000009173"/>
    </source>
</evidence>
<evidence type="ECO:0000256" key="4">
    <source>
        <dbReference type="ARBA" id="ARBA00022827"/>
    </source>
</evidence>
<dbReference type="PANTHER" id="PTHR11985:SF15">
    <property type="entry name" value="GLYCEROL-3-PHOSPHATE DEHYDROGENASE, MITOCHONDRIAL"/>
    <property type="match status" value="1"/>
</dbReference>
<keyword evidence="4" id="KW-0274">FAD</keyword>
<dbReference type="EC" id="1.1.5.3" evidence="6"/>
<dbReference type="InterPro" id="IPR036188">
    <property type="entry name" value="FAD/NAD-bd_sf"/>
</dbReference>
<dbReference type="Proteomes" id="UP000009173">
    <property type="component" value="Chromosome"/>
</dbReference>
<evidence type="ECO:0000259" key="7">
    <source>
        <dbReference type="Pfam" id="PF01266"/>
    </source>
</evidence>
<feature type="domain" description="Alpha-glycerophosphate oxidase C-terminal" evidence="8">
    <location>
        <begin position="401"/>
        <end position="522"/>
    </location>
</feature>
<dbReference type="PROSITE" id="PS00977">
    <property type="entry name" value="FAD_G3PDH_1"/>
    <property type="match status" value="1"/>
</dbReference>
<evidence type="ECO:0000313" key="9">
    <source>
        <dbReference type="EMBL" id="ABM27278.1"/>
    </source>
</evidence>
<reference evidence="10" key="1">
    <citation type="journal article" date="2009" name="Environ. Microbiol.">
        <title>Contribution of mobile genetic elements to Desulfovibrio vulgaris genome plasticity.</title>
        <authorList>
            <person name="Walker C.B."/>
            <person name="Stolyar S."/>
            <person name="Chivian D."/>
            <person name="Pinel N."/>
            <person name="Gabster J.A."/>
            <person name="Dehal P.S."/>
            <person name="He Z."/>
            <person name="Yang Z.K."/>
            <person name="Yen H.C."/>
            <person name="Zhou J."/>
            <person name="Wall J.D."/>
            <person name="Hazen T.C."/>
            <person name="Arkin A.P."/>
            <person name="Stahl D.A."/>
        </authorList>
    </citation>
    <scope>NUCLEOTIDE SEQUENCE [LARGE SCALE GENOMIC DNA]</scope>
    <source>
        <strain evidence="10">DP4</strain>
    </source>
</reference>
<evidence type="ECO:0000256" key="5">
    <source>
        <dbReference type="ARBA" id="ARBA00023002"/>
    </source>
</evidence>
<dbReference type="Gene3D" id="3.30.9.10">
    <property type="entry name" value="D-Amino Acid Oxidase, subunit A, domain 2"/>
    <property type="match status" value="1"/>
</dbReference>
<evidence type="ECO:0000256" key="2">
    <source>
        <dbReference type="ARBA" id="ARBA00007330"/>
    </source>
</evidence>
<keyword evidence="5 6" id="KW-0560">Oxidoreductase</keyword>
<dbReference type="GO" id="GO:0004368">
    <property type="term" value="F:glycerol-3-phosphate dehydrogenase (quinone) activity"/>
    <property type="evidence" value="ECO:0007669"/>
    <property type="project" value="UniProtKB-EC"/>
</dbReference>
<comment type="catalytic activity">
    <reaction evidence="6">
        <text>a quinone + sn-glycerol 3-phosphate = dihydroxyacetone phosphate + a quinol</text>
        <dbReference type="Rhea" id="RHEA:18977"/>
        <dbReference type="ChEBI" id="CHEBI:24646"/>
        <dbReference type="ChEBI" id="CHEBI:57597"/>
        <dbReference type="ChEBI" id="CHEBI:57642"/>
        <dbReference type="ChEBI" id="CHEBI:132124"/>
        <dbReference type="EC" id="1.1.5.3"/>
    </reaction>
</comment>
<dbReference type="RefSeq" id="WP_011791495.1">
    <property type="nucleotide sequence ID" value="NC_008751.1"/>
</dbReference>
<name>A0A0H3A751_NITV4</name>
<dbReference type="PROSITE" id="PS00978">
    <property type="entry name" value="FAD_G3PDH_2"/>
    <property type="match status" value="1"/>
</dbReference>
<keyword evidence="3 6" id="KW-0285">Flavoprotein</keyword>
<gene>
    <name evidence="9" type="ordered locus">Dvul_0254</name>
</gene>
<dbReference type="PANTHER" id="PTHR11985">
    <property type="entry name" value="GLYCEROL-3-PHOSPHATE DEHYDROGENASE"/>
    <property type="match status" value="1"/>
</dbReference>
<dbReference type="PROSITE" id="PS51257">
    <property type="entry name" value="PROKAR_LIPOPROTEIN"/>
    <property type="match status" value="1"/>
</dbReference>
<dbReference type="HOGENOM" id="CLU_015740_4_1_7"/>
<dbReference type="Pfam" id="PF16901">
    <property type="entry name" value="DAO_C"/>
    <property type="match status" value="1"/>
</dbReference>
<organism evidence="9 10">
    <name type="scientific">Nitratidesulfovibrio vulgaris (strain DP4)</name>
    <name type="common">Desulfovibrio vulgaris</name>
    <dbReference type="NCBI Taxonomy" id="391774"/>
    <lineage>
        <taxon>Bacteria</taxon>
        <taxon>Pseudomonadati</taxon>
        <taxon>Thermodesulfobacteriota</taxon>
        <taxon>Desulfovibrionia</taxon>
        <taxon>Desulfovibrionales</taxon>
        <taxon>Desulfovibrionaceae</taxon>
        <taxon>Nitratidesulfovibrio</taxon>
    </lineage>
</organism>
<dbReference type="InterPro" id="IPR031656">
    <property type="entry name" value="DAO_C"/>
</dbReference>
<dbReference type="Gene3D" id="3.50.50.60">
    <property type="entry name" value="FAD/NAD(P)-binding domain"/>
    <property type="match status" value="1"/>
</dbReference>
<dbReference type="InterPro" id="IPR006076">
    <property type="entry name" value="FAD-dep_OxRdtase"/>
</dbReference>
<comment type="cofactor">
    <cofactor evidence="1 6">
        <name>FAD</name>
        <dbReference type="ChEBI" id="CHEBI:57692"/>
    </cofactor>
</comment>
<dbReference type="GO" id="GO:0009331">
    <property type="term" value="C:glycerol-3-phosphate dehydrogenase (FAD) complex"/>
    <property type="evidence" value="ECO:0007669"/>
    <property type="project" value="UniProtKB-UniRule"/>
</dbReference>
<dbReference type="KEGG" id="dvl:Dvul_0254"/>
<accession>A0A0H3A751</accession>
<evidence type="ECO:0000259" key="8">
    <source>
        <dbReference type="Pfam" id="PF16901"/>
    </source>
</evidence>
<dbReference type="Pfam" id="PF01266">
    <property type="entry name" value="DAO"/>
    <property type="match status" value="1"/>
</dbReference>
<feature type="domain" description="FAD dependent oxidoreductase" evidence="7">
    <location>
        <begin position="17"/>
        <end position="378"/>
    </location>
</feature>
<dbReference type="GO" id="GO:0006072">
    <property type="term" value="P:glycerol-3-phosphate metabolic process"/>
    <property type="evidence" value="ECO:0007669"/>
    <property type="project" value="UniProtKB-UniRule"/>
</dbReference>
<dbReference type="SUPFAM" id="SSF51905">
    <property type="entry name" value="FAD/NAD(P)-binding domain"/>
    <property type="match status" value="1"/>
</dbReference>
<evidence type="ECO:0000256" key="6">
    <source>
        <dbReference type="RuleBase" id="RU361217"/>
    </source>
</evidence>
<evidence type="ECO:0000256" key="1">
    <source>
        <dbReference type="ARBA" id="ARBA00001974"/>
    </source>
</evidence>
<dbReference type="EMBL" id="CP000527">
    <property type="protein sequence ID" value="ABM27278.1"/>
    <property type="molecule type" value="Genomic_DNA"/>
</dbReference>
<dbReference type="Gene3D" id="1.10.8.870">
    <property type="entry name" value="Alpha-glycerophosphate oxidase, cap domain"/>
    <property type="match status" value="1"/>
</dbReference>
<protein>
    <recommendedName>
        <fullName evidence="6">Glycerol-3-phosphate dehydrogenase</fullName>
        <ecNumber evidence="6">1.1.5.3</ecNumber>
    </recommendedName>
</protein>
<proteinExistence type="inferred from homology"/>
<evidence type="ECO:0000256" key="3">
    <source>
        <dbReference type="ARBA" id="ARBA00022630"/>
    </source>
</evidence>
<dbReference type="PRINTS" id="PR01001">
    <property type="entry name" value="FADG3PDH"/>
</dbReference>